<feature type="domain" description="PatA-like N-terminal" evidence="1">
    <location>
        <begin position="5"/>
        <end position="153"/>
    </location>
</feature>
<protein>
    <recommendedName>
        <fullName evidence="1">PatA-like N-terminal domain-containing protein</fullName>
    </recommendedName>
</protein>
<gene>
    <name evidence="2" type="ORF">Mic7113_4727</name>
</gene>
<sequence length="186" mass="21350">MSTIGFLRDFPLPEIFQFIDKGRKTGVLRLRALPDYSSTMPSVHYIWIYEGRIVAAANRLDQQGLISLIKQRNWVSPQVATKLFQFYRNNQPLGLCLKNQGVLQDEQLKHLFQVQVLQQVCALFQLKDGQFKLDQNVPIPMREMTGLSIPSAVVNQYALIQVLLEKIETRCLDRCLDLTALPAYAR</sequence>
<dbReference type="RefSeq" id="WP_015184535.1">
    <property type="nucleotide sequence ID" value="NC_019738.1"/>
</dbReference>
<dbReference type="STRING" id="1173027.Mic7113_4727"/>
<dbReference type="KEGG" id="mic:Mic7113_4727"/>
<accession>K9WJ16</accession>
<dbReference type="EMBL" id="CP003630">
    <property type="protein sequence ID" value="AFZ20400.1"/>
    <property type="molecule type" value="Genomic_DNA"/>
</dbReference>
<dbReference type="OrthoDB" id="424057at2"/>
<dbReference type="Proteomes" id="UP000010471">
    <property type="component" value="Chromosome"/>
</dbReference>
<dbReference type="Pfam" id="PF14332">
    <property type="entry name" value="DUF4388"/>
    <property type="match status" value="1"/>
</dbReference>
<name>K9WJ16_9CYAN</name>
<organism evidence="2 3">
    <name type="scientific">Allocoleopsis franciscana PCC 7113</name>
    <dbReference type="NCBI Taxonomy" id="1173027"/>
    <lineage>
        <taxon>Bacteria</taxon>
        <taxon>Bacillati</taxon>
        <taxon>Cyanobacteriota</taxon>
        <taxon>Cyanophyceae</taxon>
        <taxon>Coleofasciculales</taxon>
        <taxon>Coleofasciculaceae</taxon>
        <taxon>Allocoleopsis</taxon>
        <taxon>Allocoleopsis franciscana</taxon>
    </lineage>
</organism>
<reference evidence="2 3" key="1">
    <citation type="submission" date="2012-06" db="EMBL/GenBank/DDBJ databases">
        <title>Finished chromosome of genome of Microcoleus sp. PCC 7113.</title>
        <authorList>
            <consortium name="US DOE Joint Genome Institute"/>
            <person name="Gugger M."/>
            <person name="Coursin T."/>
            <person name="Rippka R."/>
            <person name="Tandeau De Marsac N."/>
            <person name="Huntemann M."/>
            <person name="Wei C.-L."/>
            <person name="Han J."/>
            <person name="Detter J.C."/>
            <person name="Han C."/>
            <person name="Tapia R."/>
            <person name="Chen A."/>
            <person name="Kyrpides N."/>
            <person name="Mavromatis K."/>
            <person name="Markowitz V."/>
            <person name="Szeto E."/>
            <person name="Ivanova N."/>
            <person name="Pagani I."/>
            <person name="Pati A."/>
            <person name="Goodwin L."/>
            <person name="Nordberg H.P."/>
            <person name="Cantor M.N."/>
            <person name="Hua S.X."/>
            <person name="Woyke T."/>
            <person name="Kerfeld C.A."/>
        </authorList>
    </citation>
    <scope>NUCLEOTIDE SEQUENCE [LARGE SCALE GENOMIC DNA]</scope>
    <source>
        <strain evidence="2 3">PCC 7113</strain>
    </source>
</reference>
<keyword evidence="3" id="KW-1185">Reference proteome</keyword>
<evidence type="ECO:0000259" key="1">
    <source>
        <dbReference type="Pfam" id="PF14332"/>
    </source>
</evidence>
<proteinExistence type="predicted"/>
<evidence type="ECO:0000313" key="3">
    <source>
        <dbReference type="Proteomes" id="UP000010471"/>
    </source>
</evidence>
<dbReference type="InterPro" id="IPR025497">
    <property type="entry name" value="PatA-like_N"/>
</dbReference>
<dbReference type="AlphaFoldDB" id="K9WJ16"/>
<evidence type="ECO:0000313" key="2">
    <source>
        <dbReference type="EMBL" id="AFZ20400.1"/>
    </source>
</evidence>
<dbReference type="HOGENOM" id="CLU_1452892_0_0_3"/>